<proteinExistence type="predicted"/>
<comment type="caution">
    <text evidence="2">The sequence shown here is derived from an EMBL/GenBank/DDBJ whole genome shotgun (WGS) entry which is preliminary data.</text>
</comment>
<reference evidence="3" key="1">
    <citation type="journal article" date="2019" name="Int. J. Syst. Evol. Microbiol.">
        <title>The Global Catalogue of Microorganisms (GCM) 10K type strain sequencing project: providing services to taxonomists for standard genome sequencing and annotation.</title>
        <authorList>
            <consortium name="The Broad Institute Genomics Platform"/>
            <consortium name="The Broad Institute Genome Sequencing Center for Infectious Disease"/>
            <person name="Wu L."/>
            <person name="Ma J."/>
        </authorList>
    </citation>
    <scope>NUCLEOTIDE SEQUENCE [LARGE SCALE GENOMIC DNA]</scope>
    <source>
        <strain evidence="3">JCM 19125</strain>
    </source>
</reference>
<evidence type="ECO:0008006" key="4">
    <source>
        <dbReference type="Google" id="ProtNLM"/>
    </source>
</evidence>
<feature type="transmembrane region" description="Helical" evidence="1">
    <location>
        <begin position="16"/>
        <end position="38"/>
    </location>
</feature>
<keyword evidence="1" id="KW-1133">Transmembrane helix</keyword>
<keyword evidence="1" id="KW-0812">Transmembrane</keyword>
<gene>
    <name evidence="2" type="ORF">GCM10025789_27360</name>
</gene>
<protein>
    <recommendedName>
        <fullName evidence="4">ABC transporter permease</fullName>
    </recommendedName>
</protein>
<feature type="transmembrane region" description="Helical" evidence="1">
    <location>
        <begin position="44"/>
        <end position="67"/>
    </location>
</feature>
<keyword evidence="1" id="KW-0472">Membrane</keyword>
<keyword evidence="3" id="KW-1185">Reference proteome</keyword>
<accession>A0ABP9FM64</accession>
<feature type="transmembrane region" description="Helical" evidence="1">
    <location>
        <begin position="192"/>
        <end position="217"/>
    </location>
</feature>
<dbReference type="EMBL" id="BAABLV010000041">
    <property type="protein sequence ID" value="GAA4906496.1"/>
    <property type="molecule type" value="Genomic_DNA"/>
</dbReference>
<feature type="transmembrane region" description="Helical" evidence="1">
    <location>
        <begin position="150"/>
        <end position="172"/>
    </location>
</feature>
<feature type="transmembrane region" description="Helical" evidence="1">
    <location>
        <begin position="97"/>
        <end position="130"/>
    </location>
</feature>
<dbReference type="Proteomes" id="UP001501521">
    <property type="component" value="Unassembled WGS sequence"/>
</dbReference>
<name>A0ABP9FM64_9ACTN</name>
<sequence>MVGKLIKHEVRRTLRWYLTIIAGAGLVVGLATLAAVLLPAPLNSLFTVLGAIGTFAVPTVIPVWLGIDFYRSSYTKTGYLTRALPVKGSTIYWVKLLYAYVLSLVALVVSLGLGYVAAIGFTVVGGGTVGDLNQGVSDTLAMIGDVLPGWAVAACLVLVLLWPFVWLASYYFAAAIGSEAWSSKMGVGGPILVWFLFYTASQVAGLLGAFIPLYLVFTEAGVELEVGVVNIFTTEAQNLLPVGVFLMMYVLTAVAIAWASVSFDKKVELR</sequence>
<evidence type="ECO:0000313" key="3">
    <source>
        <dbReference type="Proteomes" id="UP001501521"/>
    </source>
</evidence>
<organism evidence="2 3">
    <name type="scientific">Tessaracoccus lubricantis</name>
    <dbReference type="NCBI Taxonomy" id="545543"/>
    <lineage>
        <taxon>Bacteria</taxon>
        <taxon>Bacillati</taxon>
        <taxon>Actinomycetota</taxon>
        <taxon>Actinomycetes</taxon>
        <taxon>Propionibacteriales</taxon>
        <taxon>Propionibacteriaceae</taxon>
        <taxon>Tessaracoccus</taxon>
    </lineage>
</organism>
<evidence type="ECO:0000256" key="1">
    <source>
        <dbReference type="SAM" id="Phobius"/>
    </source>
</evidence>
<dbReference type="RefSeq" id="WP_345583827.1">
    <property type="nucleotide sequence ID" value="NZ_BAABLV010000041.1"/>
</dbReference>
<evidence type="ECO:0000313" key="2">
    <source>
        <dbReference type="EMBL" id="GAA4906496.1"/>
    </source>
</evidence>
<feature type="transmembrane region" description="Helical" evidence="1">
    <location>
        <begin position="239"/>
        <end position="261"/>
    </location>
</feature>